<dbReference type="PROSITE" id="PS51077">
    <property type="entry name" value="HTH_ICLR"/>
    <property type="match status" value="1"/>
</dbReference>
<dbReference type="GO" id="GO:0003677">
    <property type="term" value="F:DNA binding"/>
    <property type="evidence" value="ECO:0007669"/>
    <property type="project" value="UniProtKB-KW"/>
</dbReference>
<dbReference type="Proteomes" id="UP001108029">
    <property type="component" value="Unassembled WGS sequence"/>
</dbReference>
<evidence type="ECO:0000259" key="5">
    <source>
        <dbReference type="PROSITE" id="PS51078"/>
    </source>
</evidence>
<evidence type="ECO:0000313" key="6">
    <source>
        <dbReference type="EMBL" id="MCD9875925.1"/>
    </source>
</evidence>
<dbReference type="Pfam" id="PF01614">
    <property type="entry name" value="IclR_C"/>
    <property type="match status" value="1"/>
</dbReference>
<keyword evidence="7" id="KW-1185">Reference proteome</keyword>
<dbReference type="InterPro" id="IPR036388">
    <property type="entry name" value="WH-like_DNA-bd_sf"/>
</dbReference>
<keyword evidence="2" id="KW-0238">DNA-binding</keyword>
<keyword evidence="1" id="KW-0805">Transcription regulation</keyword>
<dbReference type="AlphaFoldDB" id="A0A9Q3ZB26"/>
<name>A0A9Q3ZB26_9ACTN</name>
<evidence type="ECO:0000256" key="3">
    <source>
        <dbReference type="ARBA" id="ARBA00023163"/>
    </source>
</evidence>
<evidence type="ECO:0000256" key="1">
    <source>
        <dbReference type="ARBA" id="ARBA00023015"/>
    </source>
</evidence>
<dbReference type="InterPro" id="IPR050707">
    <property type="entry name" value="HTH_MetabolicPath_Reg"/>
</dbReference>
<evidence type="ECO:0000313" key="7">
    <source>
        <dbReference type="Proteomes" id="UP001108029"/>
    </source>
</evidence>
<dbReference type="InterPro" id="IPR005471">
    <property type="entry name" value="Tscrpt_reg_IclR_N"/>
</dbReference>
<feature type="domain" description="IclR-ED" evidence="5">
    <location>
        <begin position="74"/>
        <end position="237"/>
    </location>
</feature>
<evidence type="ECO:0000259" key="4">
    <source>
        <dbReference type="PROSITE" id="PS51077"/>
    </source>
</evidence>
<dbReference type="EMBL" id="JAJSBI010000009">
    <property type="protein sequence ID" value="MCD9875925.1"/>
    <property type="molecule type" value="Genomic_DNA"/>
</dbReference>
<dbReference type="SUPFAM" id="SSF55781">
    <property type="entry name" value="GAF domain-like"/>
    <property type="match status" value="1"/>
</dbReference>
<dbReference type="SMART" id="SM00346">
    <property type="entry name" value="HTH_ICLR"/>
    <property type="match status" value="1"/>
</dbReference>
<dbReference type="SUPFAM" id="SSF46785">
    <property type="entry name" value="Winged helix' DNA-binding domain"/>
    <property type="match status" value="1"/>
</dbReference>
<protein>
    <submittedName>
        <fullName evidence="6">IclR family transcriptional regulator</fullName>
    </submittedName>
</protein>
<dbReference type="PANTHER" id="PTHR30136">
    <property type="entry name" value="HELIX-TURN-HELIX TRANSCRIPTIONAL REGULATOR, ICLR FAMILY"/>
    <property type="match status" value="1"/>
</dbReference>
<dbReference type="GO" id="GO:0003700">
    <property type="term" value="F:DNA-binding transcription factor activity"/>
    <property type="evidence" value="ECO:0007669"/>
    <property type="project" value="TreeGrafter"/>
</dbReference>
<keyword evidence="3" id="KW-0804">Transcription</keyword>
<dbReference type="InterPro" id="IPR029016">
    <property type="entry name" value="GAF-like_dom_sf"/>
</dbReference>
<organism evidence="6 7">
    <name type="scientific">Streptomyces guryensis</name>
    <dbReference type="NCBI Taxonomy" id="2886947"/>
    <lineage>
        <taxon>Bacteria</taxon>
        <taxon>Bacillati</taxon>
        <taxon>Actinomycetota</taxon>
        <taxon>Actinomycetes</taxon>
        <taxon>Kitasatosporales</taxon>
        <taxon>Streptomycetaceae</taxon>
        <taxon>Streptomyces</taxon>
    </lineage>
</organism>
<gene>
    <name evidence="6" type="ORF">LJ657_20125</name>
</gene>
<dbReference type="Gene3D" id="3.30.450.40">
    <property type="match status" value="2"/>
</dbReference>
<evidence type="ECO:0000256" key="2">
    <source>
        <dbReference type="ARBA" id="ARBA00023125"/>
    </source>
</evidence>
<dbReference type="Gene3D" id="1.10.10.10">
    <property type="entry name" value="Winged helix-like DNA-binding domain superfamily/Winged helix DNA-binding domain"/>
    <property type="match status" value="1"/>
</dbReference>
<dbReference type="GO" id="GO:0045892">
    <property type="term" value="P:negative regulation of DNA-templated transcription"/>
    <property type="evidence" value="ECO:0007669"/>
    <property type="project" value="TreeGrafter"/>
</dbReference>
<dbReference type="Pfam" id="PF09339">
    <property type="entry name" value="HTH_IclR"/>
    <property type="match status" value="1"/>
</dbReference>
<reference evidence="6" key="1">
    <citation type="submission" date="2021-12" db="EMBL/GenBank/DDBJ databases">
        <authorList>
            <person name="Lee J.-H."/>
            <person name="Kim S.-B."/>
        </authorList>
    </citation>
    <scope>NUCLEOTIDE SEQUENCE</scope>
    <source>
        <strain evidence="6">NR30</strain>
    </source>
</reference>
<feature type="domain" description="HTH iclR-type" evidence="4">
    <location>
        <begin position="14"/>
        <end position="73"/>
    </location>
</feature>
<comment type="caution">
    <text evidence="6">The sequence shown here is derived from an EMBL/GenBank/DDBJ whole genome shotgun (WGS) entry which is preliminary data.</text>
</comment>
<dbReference type="InterPro" id="IPR036390">
    <property type="entry name" value="WH_DNA-bd_sf"/>
</dbReference>
<dbReference type="InterPro" id="IPR014757">
    <property type="entry name" value="Tscrpt_reg_IclR_C"/>
</dbReference>
<accession>A0A9Q3ZB26</accession>
<sequence length="239" mass="25337">MPGPDGPLSATAGRSVLEGAFALLHALRQEEGAGVTVLASTCGLPKTTAYRLLDQLVELGAVERSAGHYRIGPGMFRLGHGWQPYPGLRSAAERPLRRLAAVTGMTVGLAVLHEGQTLVLNWSTTADVPPPLPDDRQTWPWHTAAGKVLTAWAQPALPLGPLPRGWPNEAARIRESGAAYDREEVLEGVCCTAVPVHTAHGVPVAALSVLTDPDHRLERLADPARRAAAAITAGLARHR</sequence>
<dbReference type="PROSITE" id="PS51078">
    <property type="entry name" value="ICLR_ED"/>
    <property type="match status" value="1"/>
</dbReference>
<dbReference type="PANTHER" id="PTHR30136:SF24">
    <property type="entry name" value="HTH-TYPE TRANSCRIPTIONAL REPRESSOR ALLR"/>
    <property type="match status" value="1"/>
</dbReference>
<proteinExistence type="predicted"/>
<dbReference type="RefSeq" id="WP_232650063.1">
    <property type="nucleotide sequence ID" value="NZ_JAJSBI010000009.1"/>
</dbReference>